<keyword evidence="3" id="KW-1185">Reference proteome</keyword>
<reference evidence="2" key="2">
    <citation type="submission" date="2022-10" db="EMBL/GenBank/DDBJ databases">
        <authorList>
            <consortium name="ENA_rothamsted_submissions"/>
            <consortium name="culmorum"/>
            <person name="King R."/>
        </authorList>
    </citation>
    <scope>NUCLEOTIDE SEQUENCE</scope>
</reference>
<dbReference type="OrthoDB" id="8184313at2759"/>
<proteinExistence type="predicted"/>
<sequence>MKFFVKFLVYLISLKIVSACQGHKLKVNYIQNIDSDSVIKIMENSTAKLTKDCFIIPSACGRTNGFNTAMVHVEVFKNNLSIHKSDFDGCKNLEDAQPEFKEMIKMFGLPEHCPVSKVDTCEDGSKKIDLNKYKHIFNLARGGAIRTEVEIKHDNGKSTFKSEFQITKN</sequence>
<reference evidence="2" key="1">
    <citation type="submission" date="2022-01" db="EMBL/GenBank/DDBJ databases">
        <authorList>
            <person name="King R."/>
        </authorList>
    </citation>
    <scope>NUCLEOTIDE SEQUENCE</scope>
</reference>
<keyword evidence="1" id="KW-0732">Signal</keyword>
<gene>
    <name evidence="2" type="ORF">CHIRRI_LOCUS14733</name>
</gene>
<evidence type="ECO:0000313" key="3">
    <source>
        <dbReference type="Proteomes" id="UP001153620"/>
    </source>
</evidence>
<protein>
    <submittedName>
        <fullName evidence="2">Uncharacterized protein</fullName>
    </submittedName>
</protein>
<feature type="signal peptide" evidence="1">
    <location>
        <begin position="1"/>
        <end position="19"/>
    </location>
</feature>
<evidence type="ECO:0000256" key="1">
    <source>
        <dbReference type="SAM" id="SignalP"/>
    </source>
</evidence>
<dbReference type="EMBL" id="OU895880">
    <property type="protein sequence ID" value="CAG9811926.1"/>
    <property type="molecule type" value="Genomic_DNA"/>
</dbReference>
<dbReference type="Proteomes" id="UP001153620">
    <property type="component" value="Chromosome 4"/>
</dbReference>
<dbReference type="AlphaFoldDB" id="A0A9N9S7T5"/>
<evidence type="ECO:0000313" key="2">
    <source>
        <dbReference type="EMBL" id="CAG9811926.1"/>
    </source>
</evidence>
<feature type="chain" id="PRO_5040367947" evidence="1">
    <location>
        <begin position="20"/>
        <end position="169"/>
    </location>
</feature>
<name>A0A9N9S7T5_9DIPT</name>
<organism evidence="2 3">
    <name type="scientific">Chironomus riparius</name>
    <dbReference type="NCBI Taxonomy" id="315576"/>
    <lineage>
        <taxon>Eukaryota</taxon>
        <taxon>Metazoa</taxon>
        <taxon>Ecdysozoa</taxon>
        <taxon>Arthropoda</taxon>
        <taxon>Hexapoda</taxon>
        <taxon>Insecta</taxon>
        <taxon>Pterygota</taxon>
        <taxon>Neoptera</taxon>
        <taxon>Endopterygota</taxon>
        <taxon>Diptera</taxon>
        <taxon>Nematocera</taxon>
        <taxon>Chironomoidea</taxon>
        <taxon>Chironomidae</taxon>
        <taxon>Chironominae</taxon>
        <taxon>Chironomus</taxon>
    </lineage>
</organism>
<accession>A0A9N9S7T5</accession>